<evidence type="ECO:0000313" key="4">
    <source>
        <dbReference type="EMBL" id="HDY58024.1"/>
    </source>
</evidence>
<dbReference type="InterPro" id="IPR011935">
    <property type="entry name" value="CHP02231"/>
</dbReference>
<protein>
    <submittedName>
        <fullName evidence="4">Mucoidy inhibitor MuiA family protein</fullName>
    </submittedName>
</protein>
<dbReference type="InterPro" id="IPR037291">
    <property type="entry name" value="DUF4139"/>
</dbReference>
<dbReference type="EMBL" id="DSKY01000002">
    <property type="protein sequence ID" value="HDY58024.1"/>
    <property type="molecule type" value="Genomic_DNA"/>
</dbReference>
<feature type="coiled-coil region" evidence="1">
    <location>
        <begin position="149"/>
        <end position="183"/>
    </location>
</feature>
<feature type="domain" description="DUF4139" evidence="2">
    <location>
        <begin position="204"/>
        <end position="512"/>
    </location>
</feature>
<dbReference type="PANTHER" id="PTHR31005:SF8">
    <property type="entry name" value="DUF4139 DOMAIN-CONTAINING PROTEIN"/>
    <property type="match status" value="1"/>
</dbReference>
<dbReference type="NCBIfam" id="TIGR02231">
    <property type="entry name" value="mucoidy inhibitor MuiA family protein"/>
    <property type="match status" value="1"/>
</dbReference>
<dbReference type="InterPro" id="IPR025554">
    <property type="entry name" value="DUF4140"/>
</dbReference>
<comment type="caution">
    <text evidence="4">The sequence shown here is derived from an EMBL/GenBank/DDBJ whole genome shotgun (WGS) entry which is preliminary data.</text>
</comment>
<evidence type="ECO:0000256" key="1">
    <source>
        <dbReference type="SAM" id="Coils"/>
    </source>
</evidence>
<evidence type="ECO:0000259" key="3">
    <source>
        <dbReference type="Pfam" id="PF13600"/>
    </source>
</evidence>
<dbReference type="Pfam" id="PF13600">
    <property type="entry name" value="DUF4140"/>
    <property type="match status" value="1"/>
</dbReference>
<evidence type="ECO:0000259" key="2">
    <source>
        <dbReference type="Pfam" id="PF13598"/>
    </source>
</evidence>
<dbReference type="PANTHER" id="PTHR31005">
    <property type="entry name" value="DUF4139 DOMAIN-CONTAINING PROTEIN"/>
    <property type="match status" value="1"/>
</dbReference>
<name>A0A7V0Z3S3_UNCW3</name>
<reference evidence="4" key="1">
    <citation type="journal article" date="2020" name="mSystems">
        <title>Genome- and Community-Level Interaction Insights into Carbon Utilization and Element Cycling Functions of Hydrothermarchaeota in Hydrothermal Sediment.</title>
        <authorList>
            <person name="Zhou Z."/>
            <person name="Liu Y."/>
            <person name="Xu W."/>
            <person name="Pan J."/>
            <person name="Luo Z.H."/>
            <person name="Li M."/>
        </authorList>
    </citation>
    <scope>NUCLEOTIDE SEQUENCE [LARGE SCALE GENOMIC DNA]</scope>
    <source>
        <strain evidence="4">SpSt-258</strain>
    </source>
</reference>
<sequence>MLTILFLLSIAVDSKIDSVVIYSDRVMVSRFANIYLDKSVDLFFADLPGGLDDQSIRIKSSGLVVGEVQIQRGYTAQPHPRVKELDDIIRSLEQKDRVLSDEVLVIKEKEKFLQTISVGAPDVISKEVYTGKVSPSAWEQGLKFMVDGLLSAKTRIAQIERERKELATEIDTLRKKLNDTKAIIENRKTIKFDVHPEKSGNYKIELNYILYGATWRTYYELRANPSNGKIGITYSGKISQRTGEDWEDVKIVLSTGKPALGGTAPTPEPWYIYSYEYEKEEMTLRAAPSAMAMEVVAKEPEIPQTPPSAPPVQTGIAVWYPLPGRYSIKSGEPEKKVQIYETGFNASFEYLIIPRLSELAYSTGKFQNKSDYLFLAGDAGTYVGDDFTGKTYLSNLAPDDSTTVSFGVDEMIKVQRELKKSKVTKGGLFKKIKKHELVYENSIKNFRNKDITCTIIDQVPVSQEPDIKVGDIKFEPKPSEEDKDRGIYYWKVTIKPGEEFKIKTFFSVEAPETSNVEEMLY</sequence>
<dbReference type="Pfam" id="PF13598">
    <property type="entry name" value="DUF4139"/>
    <property type="match status" value="1"/>
</dbReference>
<dbReference type="AlphaFoldDB" id="A0A7V0Z3S3"/>
<keyword evidence="1" id="KW-0175">Coiled coil</keyword>
<proteinExistence type="predicted"/>
<accession>A0A7V0Z3S3</accession>
<feature type="domain" description="DUF4140" evidence="3">
    <location>
        <begin position="19"/>
        <end position="113"/>
    </location>
</feature>
<gene>
    <name evidence="4" type="ORF">ENP86_00495</name>
</gene>
<organism evidence="4">
    <name type="scientific">candidate division WOR-3 bacterium</name>
    <dbReference type="NCBI Taxonomy" id="2052148"/>
    <lineage>
        <taxon>Bacteria</taxon>
        <taxon>Bacteria division WOR-3</taxon>
    </lineage>
</organism>